<dbReference type="EMBL" id="FMBG01000010">
    <property type="protein sequence ID" value="SCB91544.1"/>
    <property type="molecule type" value="Genomic_DNA"/>
</dbReference>
<evidence type="ECO:0000313" key="2">
    <source>
        <dbReference type="Proteomes" id="UP000195728"/>
    </source>
</evidence>
<evidence type="ECO:0000313" key="1">
    <source>
        <dbReference type="EMBL" id="SCB91544.1"/>
    </source>
</evidence>
<sequence length="11" mass="1219">MRMGTGGLIFH</sequence>
<organism evidence="1 2">
    <name type="scientific">Bacillus wiedmannii</name>
    <dbReference type="NCBI Taxonomy" id="1890302"/>
    <lineage>
        <taxon>Bacteria</taxon>
        <taxon>Bacillati</taxon>
        <taxon>Bacillota</taxon>
        <taxon>Bacilli</taxon>
        <taxon>Bacillales</taxon>
        <taxon>Bacillaceae</taxon>
        <taxon>Bacillus</taxon>
        <taxon>Bacillus cereus group</taxon>
    </lineage>
</organism>
<reference evidence="1 2" key="1">
    <citation type="submission" date="2016-08" db="EMBL/GenBank/DDBJ databases">
        <authorList>
            <person name="Loux V."/>
            <person name="Rue O."/>
        </authorList>
    </citation>
    <scope>NUCLEOTIDE SEQUENCE [LARGE SCALE GENOMIC DNA]</scope>
    <source>
        <strain evidence="1 2">WSBC_10311</strain>
    </source>
</reference>
<proteinExistence type="predicted"/>
<accession>A0AB37YKY1</accession>
<protein>
    <submittedName>
        <fullName evidence="1">Uncharacterized protein</fullName>
    </submittedName>
</protein>
<name>A0AB37YKY1_9BACI</name>
<gene>
    <name evidence="1" type="ORF">BC10311_00716</name>
</gene>
<comment type="caution">
    <text evidence="1">The sequence shown here is derived from an EMBL/GenBank/DDBJ whole genome shotgun (WGS) entry which is preliminary data.</text>
</comment>
<dbReference type="Proteomes" id="UP000195728">
    <property type="component" value="Unassembled WGS sequence"/>
</dbReference>